<evidence type="ECO:0000256" key="1">
    <source>
        <dbReference type="SAM" id="Coils"/>
    </source>
</evidence>
<feature type="coiled-coil region" evidence="1">
    <location>
        <begin position="24"/>
        <end position="51"/>
    </location>
</feature>
<dbReference type="SUPFAM" id="SSF53955">
    <property type="entry name" value="Lysozyme-like"/>
    <property type="match status" value="1"/>
</dbReference>
<dbReference type="PANTHER" id="PTHR37423">
    <property type="entry name" value="SOLUBLE LYTIC MUREIN TRANSGLYCOSYLASE-RELATED"/>
    <property type="match status" value="1"/>
</dbReference>
<protein>
    <submittedName>
        <fullName evidence="4">Soluble lytic murein transglycosylase-like protein</fullName>
    </submittedName>
</protein>
<dbReference type="RefSeq" id="WP_306974493.1">
    <property type="nucleotide sequence ID" value="NZ_JAUSTQ010000002.1"/>
</dbReference>
<comment type="caution">
    <text evidence="4">The sequence shown here is derived from an EMBL/GenBank/DDBJ whole genome shotgun (WGS) entry which is preliminary data.</text>
</comment>
<dbReference type="EMBL" id="JAUSTQ010000002">
    <property type="protein sequence ID" value="MDQ0158641.1"/>
    <property type="molecule type" value="Genomic_DNA"/>
</dbReference>
<keyword evidence="2" id="KW-0472">Membrane</keyword>
<sequence length="233" mass="27151">MRLKHYGLFFLIIILIVTAFIVNNLYYERTIDELEDENDRLEEEQAETSEKEPMQSVHLDWSADFSYQSWEKVEQQANNMVEDSNGKFDKSWALFLVQKAKAYDIDPFIVYELLKVETGDTFDPELVGPPTDYGRAYGMSQFMENTAPWIADMANLPYEKELLFNPNYSIQLSVVYLDHLYGKYGNWDEALTAYHRGIGGLEKYQAENGHAESWYAVEIQEKAEQNRSVAYNN</sequence>
<name>A0ABT9VCH7_9BACI</name>
<feature type="domain" description="Transglycosylase SLT" evidence="3">
    <location>
        <begin position="98"/>
        <end position="214"/>
    </location>
</feature>
<keyword evidence="2" id="KW-1133">Transmembrane helix</keyword>
<dbReference type="PANTHER" id="PTHR37423:SF2">
    <property type="entry name" value="MEMBRANE-BOUND LYTIC MUREIN TRANSGLYCOSYLASE C"/>
    <property type="match status" value="1"/>
</dbReference>
<keyword evidence="5" id="KW-1185">Reference proteome</keyword>
<evidence type="ECO:0000313" key="4">
    <source>
        <dbReference type="EMBL" id="MDQ0158641.1"/>
    </source>
</evidence>
<dbReference type="InterPro" id="IPR023346">
    <property type="entry name" value="Lysozyme-like_dom_sf"/>
</dbReference>
<evidence type="ECO:0000256" key="2">
    <source>
        <dbReference type="SAM" id="Phobius"/>
    </source>
</evidence>
<dbReference type="InterPro" id="IPR008258">
    <property type="entry name" value="Transglycosylase_SLT_dom_1"/>
</dbReference>
<evidence type="ECO:0000313" key="5">
    <source>
        <dbReference type="Proteomes" id="UP001224359"/>
    </source>
</evidence>
<proteinExistence type="predicted"/>
<dbReference type="Gene3D" id="1.10.530.10">
    <property type="match status" value="1"/>
</dbReference>
<evidence type="ECO:0000259" key="3">
    <source>
        <dbReference type="Pfam" id="PF01464"/>
    </source>
</evidence>
<accession>A0ABT9VCH7</accession>
<dbReference type="Proteomes" id="UP001224359">
    <property type="component" value="Unassembled WGS sequence"/>
</dbReference>
<organism evidence="4 5">
    <name type="scientific">Alkalibacillus salilacus</name>
    <dbReference type="NCBI Taxonomy" id="284582"/>
    <lineage>
        <taxon>Bacteria</taxon>
        <taxon>Bacillati</taxon>
        <taxon>Bacillota</taxon>
        <taxon>Bacilli</taxon>
        <taxon>Bacillales</taxon>
        <taxon>Bacillaceae</taxon>
        <taxon>Alkalibacillus</taxon>
    </lineage>
</organism>
<feature type="transmembrane region" description="Helical" evidence="2">
    <location>
        <begin position="6"/>
        <end position="26"/>
    </location>
</feature>
<keyword evidence="2" id="KW-0812">Transmembrane</keyword>
<gene>
    <name evidence="4" type="ORF">J2S77_000597</name>
</gene>
<reference evidence="4 5" key="1">
    <citation type="submission" date="2023-07" db="EMBL/GenBank/DDBJ databases">
        <title>Genomic Encyclopedia of Type Strains, Phase IV (KMG-IV): sequencing the most valuable type-strain genomes for metagenomic binning, comparative biology and taxonomic classification.</title>
        <authorList>
            <person name="Goeker M."/>
        </authorList>
    </citation>
    <scope>NUCLEOTIDE SEQUENCE [LARGE SCALE GENOMIC DNA]</scope>
    <source>
        <strain evidence="4 5">DSM 16460</strain>
    </source>
</reference>
<keyword evidence="1" id="KW-0175">Coiled coil</keyword>
<dbReference type="Pfam" id="PF01464">
    <property type="entry name" value="SLT"/>
    <property type="match status" value="1"/>
</dbReference>